<dbReference type="FunFam" id="3.40.50.1820:FF:000057">
    <property type="entry name" value="Lipase"/>
    <property type="match status" value="1"/>
</dbReference>
<feature type="active site" description="Charge relay system" evidence="8">
    <location>
        <position position="379"/>
    </location>
</feature>
<evidence type="ECO:0000313" key="11">
    <source>
        <dbReference type="Proteomes" id="UP001168821"/>
    </source>
</evidence>
<dbReference type="Gene3D" id="3.40.50.1820">
    <property type="entry name" value="alpha/beta hydrolase"/>
    <property type="match status" value="1"/>
</dbReference>
<feature type="active site" description="Nucleophile" evidence="8">
    <location>
        <position position="173"/>
    </location>
</feature>
<feature type="domain" description="Partial AB-hydrolase lipase" evidence="9">
    <location>
        <begin position="37"/>
        <end position="97"/>
    </location>
</feature>
<dbReference type="PANTHER" id="PTHR11005">
    <property type="entry name" value="LYSOSOMAL ACID LIPASE-RELATED"/>
    <property type="match status" value="1"/>
</dbReference>
<dbReference type="EMBL" id="JALNTZ010000004">
    <property type="protein sequence ID" value="KAJ3656553.1"/>
    <property type="molecule type" value="Genomic_DNA"/>
</dbReference>
<evidence type="ECO:0000256" key="5">
    <source>
        <dbReference type="ARBA" id="ARBA00023098"/>
    </source>
</evidence>
<dbReference type="AlphaFoldDB" id="A0AA38IJU4"/>
<feature type="active site" description="Charge relay system" evidence="8">
    <location>
        <position position="348"/>
    </location>
</feature>
<comment type="similarity">
    <text evidence="1 7">Belongs to the AB hydrolase superfamily. Lipase family.</text>
</comment>
<keyword evidence="5" id="KW-0443">Lipid metabolism</keyword>
<dbReference type="Proteomes" id="UP001168821">
    <property type="component" value="Unassembled WGS sequence"/>
</dbReference>
<dbReference type="SUPFAM" id="SSF53474">
    <property type="entry name" value="alpha/beta-Hydrolases"/>
    <property type="match status" value="1"/>
</dbReference>
<organism evidence="10 11">
    <name type="scientific">Zophobas morio</name>
    <dbReference type="NCBI Taxonomy" id="2755281"/>
    <lineage>
        <taxon>Eukaryota</taxon>
        <taxon>Metazoa</taxon>
        <taxon>Ecdysozoa</taxon>
        <taxon>Arthropoda</taxon>
        <taxon>Hexapoda</taxon>
        <taxon>Insecta</taxon>
        <taxon>Pterygota</taxon>
        <taxon>Neoptera</taxon>
        <taxon>Endopterygota</taxon>
        <taxon>Coleoptera</taxon>
        <taxon>Polyphaga</taxon>
        <taxon>Cucujiformia</taxon>
        <taxon>Tenebrionidae</taxon>
        <taxon>Zophobas</taxon>
    </lineage>
</organism>
<proteinExistence type="inferred from homology"/>
<dbReference type="PIRSF" id="PIRSF000862">
    <property type="entry name" value="Steryl_ester_lip"/>
    <property type="match status" value="1"/>
</dbReference>
<evidence type="ECO:0000256" key="8">
    <source>
        <dbReference type="PIRSR" id="PIRSR000862-1"/>
    </source>
</evidence>
<evidence type="ECO:0000313" key="10">
    <source>
        <dbReference type="EMBL" id="KAJ3656553.1"/>
    </source>
</evidence>
<keyword evidence="2" id="KW-0732">Signal</keyword>
<sequence>MVHKIASVTLLTALFSVTIVQIYNKSKLKHPYADFTVQELVEKYEYPVEVHNVTTEDGYILTLHRIPHGKENLSQNRTPVLLLPGALQSSWDFVQNGPNQSLPFILSEKGYDVWLGNVRGTTLSRKHETLDPDKDLAFWDFTINEIGVYDLPALIDYVLETTKESSLHYVGFSQGTTVFFLMGSERSEYLSKVKLMSAFGPTVYMENPKSPIVKFIADNWKLGEALLNFFNYQELFSINDPMTIYLRYVCNDENSIFINLCVHHFSMALGDNYDTADKSMLSLLTSKSPCGASMKQLIHFYQMIDSGNFCKYDFGTSRNLEIYGQETPLLYNLSKVTIPVALYYSSNDWVIDITNMDRLEKTLPNVVKSYKVPLEKFNHGDFLFAKDVVGLLYNSVIDEISKY</sequence>
<dbReference type="GO" id="GO:0016042">
    <property type="term" value="P:lipid catabolic process"/>
    <property type="evidence" value="ECO:0007669"/>
    <property type="project" value="UniProtKB-KW"/>
</dbReference>
<protein>
    <recommendedName>
        <fullName evidence="7">Lipase</fullName>
    </recommendedName>
</protein>
<evidence type="ECO:0000256" key="2">
    <source>
        <dbReference type="ARBA" id="ARBA00022729"/>
    </source>
</evidence>
<dbReference type="Pfam" id="PF04083">
    <property type="entry name" value="Abhydro_lipase"/>
    <property type="match status" value="1"/>
</dbReference>
<dbReference type="InterPro" id="IPR029058">
    <property type="entry name" value="AB_hydrolase_fold"/>
</dbReference>
<gene>
    <name evidence="10" type="ORF">Zmor_015624</name>
</gene>
<dbReference type="GO" id="GO:0016788">
    <property type="term" value="F:hydrolase activity, acting on ester bonds"/>
    <property type="evidence" value="ECO:0007669"/>
    <property type="project" value="InterPro"/>
</dbReference>
<keyword evidence="4 7" id="KW-0442">Lipid degradation</keyword>
<evidence type="ECO:0000256" key="6">
    <source>
        <dbReference type="ARBA" id="ARBA00023180"/>
    </source>
</evidence>
<evidence type="ECO:0000256" key="1">
    <source>
        <dbReference type="ARBA" id="ARBA00010701"/>
    </source>
</evidence>
<accession>A0AA38IJU4</accession>
<keyword evidence="3 7" id="KW-0378">Hydrolase</keyword>
<evidence type="ECO:0000259" key="9">
    <source>
        <dbReference type="Pfam" id="PF04083"/>
    </source>
</evidence>
<name>A0AA38IJU4_9CUCU</name>
<comment type="caution">
    <text evidence="10">The sequence shown here is derived from an EMBL/GenBank/DDBJ whole genome shotgun (WGS) entry which is preliminary data.</text>
</comment>
<evidence type="ECO:0000256" key="3">
    <source>
        <dbReference type="ARBA" id="ARBA00022801"/>
    </source>
</evidence>
<reference evidence="10" key="1">
    <citation type="journal article" date="2023" name="G3 (Bethesda)">
        <title>Whole genome assemblies of Zophobas morio and Tenebrio molitor.</title>
        <authorList>
            <person name="Kaur S."/>
            <person name="Stinson S.A."/>
            <person name="diCenzo G.C."/>
        </authorList>
    </citation>
    <scope>NUCLEOTIDE SEQUENCE</scope>
    <source>
        <strain evidence="10">QUZm001</strain>
    </source>
</reference>
<evidence type="ECO:0000256" key="4">
    <source>
        <dbReference type="ARBA" id="ARBA00022963"/>
    </source>
</evidence>
<dbReference type="InterPro" id="IPR006693">
    <property type="entry name" value="AB_hydrolase_lipase"/>
</dbReference>
<dbReference type="InterPro" id="IPR025483">
    <property type="entry name" value="Lipase_euk"/>
</dbReference>
<keyword evidence="6" id="KW-0325">Glycoprotein</keyword>
<evidence type="ECO:0000256" key="7">
    <source>
        <dbReference type="PIRNR" id="PIRNR000862"/>
    </source>
</evidence>
<keyword evidence="11" id="KW-1185">Reference proteome</keyword>